<reference evidence="3" key="1">
    <citation type="submission" date="2022-11" db="UniProtKB">
        <authorList>
            <consortium name="WormBaseParasite"/>
        </authorList>
    </citation>
    <scope>IDENTIFICATION</scope>
</reference>
<name>A0A914PRB1_9BILA</name>
<proteinExistence type="predicted"/>
<dbReference type="Proteomes" id="UP000887578">
    <property type="component" value="Unplaced"/>
</dbReference>
<evidence type="ECO:0000256" key="1">
    <source>
        <dbReference type="SAM" id="MobiDB-lite"/>
    </source>
</evidence>
<organism evidence="2 3">
    <name type="scientific">Panagrolaimus davidi</name>
    <dbReference type="NCBI Taxonomy" id="227884"/>
    <lineage>
        <taxon>Eukaryota</taxon>
        <taxon>Metazoa</taxon>
        <taxon>Ecdysozoa</taxon>
        <taxon>Nematoda</taxon>
        <taxon>Chromadorea</taxon>
        <taxon>Rhabditida</taxon>
        <taxon>Tylenchina</taxon>
        <taxon>Panagrolaimomorpha</taxon>
        <taxon>Panagrolaimoidea</taxon>
        <taxon>Panagrolaimidae</taxon>
        <taxon>Panagrolaimus</taxon>
    </lineage>
</organism>
<keyword evidence="2" id="KW-1185">Reference proteome</keyword>
<feature type="compositionally biased region" description="Basic and acidic residues" evidence="1">
    <location>
        <begin position="361"/>
        <end position="371"/>
    </location>
</feature>
<feature type="region of interest" description="Disordered" evidence="1">
    <location>
        <begin position="351"/>
        <end position="371"/>
    </location>
</feature>
<protein>
    <submittedName>
        <fullName evidence="3">Uncharacterized protein</fullName>
    </submittedName>
</protein>
<dbReference type="WBParaSite" id="PDA_v2.g17358.t1">
    <property type="protein sequence ID" value="PDA_v2.g17358.t1"/>
    <property type="gene ID" value="PDA_v2.g17358"/>
</dbReference>
<accession>A0A914PRB1</accession>
<sequence length="371" mass="41921">MDSLNFKFLQGSAATNLKVSGNYEEKETLQSWNKNRWKNENTLNTSNKSTLSLHIAAYKNLNESVASDLLDDVCSEGKKKKQKLGSAKSLKQLLYDDFKSQNPFEFPRQQDSNKTQKANIMNFRSSQALMGSSTGRPSELTIKESALSKVSELHALREGDKLSRNSITVQVLSIREGPTWKYLTCAVASDENDKITHRISLKAFSADTKKQFHEINVGDIIRMEQPWKYYERTEEAKRRSALYSNFDFCLKLHSKSSVRVMDAITKNIINCYDKIQSSLKGITISGTVFVAPEKEKNFFLFSVEDCHGKLMEVRMKHDLHLESGDKIQAKGKSSVIDGMLTLDAEEVNVLTDDEQTAGDTTKSDENDPSKK</sequence>
<evidence type="ECO:0000313" key="2">
    <source>
        <dbReference type="Proteomes" id="UP000887578"/>
    </source>
</evidence>
<evidence type="ECO:0000313" key="3">
    <source>
        <dbReference type="WBParaSite" id="PDA_v2.g17358.t1"/>
    </source>
</evidence>
<dbReference type="AlphaFoldDB" id="A0A914PRB1"/>